<feature type="transmembrane region" description="Helical" evidence="1">
    <location>
        <begin position="22"/>
        <end position="41"/>
    </location>
</feature>
<feature type="transmembrane region" description="Helical" evidence="1">
    <location>
        <begin position="53"/>
        <end position="74"/>
    </location>
</feature>
<reference evidence="2" key="1">
    <citation type="submission" date="2022-10" db="EMBL/GenBank/DDBJ databases">
        <authorList>
            <person name="Chen Y."/>
            <person name="Dougan E. K."/>
            <person name="Chan C."/>
            <person name="Rhodes N."/>
            <person name="Thang M."/>
        </authorList>
    </citation>
    <scope>NUCLEOTIDE SEQUENCE</scope>
</reference>
<comment type="caution">
    <text evidence="2">The sequence shown here is derived from an EMBL/GenBank/DDBJ whole genome shotgun (WGS) entry which is preliminary data.</text>
</comment>
<dbReference type="AlphaFoldDB" id="A0A9P1DUV0"/>
<keyword evidence="4" id="KW-1185">Reference proteome</keyword>
<reference evidence="3 4" key="2">
    <citation type="submission" date="2024-05" db="EMBL/GenBank/DDBJ databases">
        <authorList>
            <person name="Chen Y."/>
            <person name="Shah S."/>
            <person name="Dougan E. K."/>
            <person name="Thang M."/>
            <person name="Chan C."/>
        </authorList>
    </citation>
    <scope>NUCLEOTIDE SEQUENCE [LARGE SCALE GENOMIC DNA]</scope>
</reference>
<feature type="transmembrane region" description="Helical" evidence="1">
    <location>
        <begin position="81"/>
        <end position="105"/>
    </location>
</feature>
<dbReference type="OrthoDB" id="424851at2759"/>
<evidence type="ECO:0000313" key="4">
    <source>
        <dbReference type="Proteomes" id="UP001152797"/>
    </source>
</evidence>
<dbReference type="EMBL" id="CAMXCT020006595">
    <property type="protein sequence ID" value="CAL1170016.1"/>
    <property type="molecule type" value="Genomic_DNA"/>
</dbReference>
<sequence>MAQVVLQSPRGSALRGTSKLQLLARTLPITGAISMLLALIFEPGATTALQAAVAPNLLARVLMVAMGLTAMLYAELKLVSLLSAVAFNVLSTLHQIPIVLAGVVFQHNTVSQSSVAGFTCCIFGALVYALARYNDTH</sequence>
<accession>A0A9P1DUV0</accession>
<protein>
    <submittedName>
        <fullName evidence="3">Sugar phosphate transporter domain-containing protein</fullName>
    </submittedName>
</protein>
<keyword evidence="1" id="KW-1133">Transmembrane helix</keyword>
<evidence type="ECO:0000256" key="1">
    <source>
        <dbReference type="SAM" id="Phobius"/>
    </source>
</evidence>
<keyword evidence="1" id="KW-0472">Membrane</keyword>
<gene>
    <name evidence="2" type="ORF">C1SCF055_LOCUS41358</name>
</gene>
<dbReference type="EMBL" id="CAMXCT010006595">
    <property type="protein sequence ID" value="CAI4016641.1"/>
    <property type="molecule type" value="Genomic_DNA"/>
</dbReference>
<evidence type="ECO:0000313" key="3">
    <source>
        <dbReference type="EMBL" id="CAL4803953.1"/>
    </source>
</evidence>
<proteinExistence type="predicted"/>
<organism evidence="2">
    <name type="scientific">Cladocopium goreaui</name>
    <dbReference type="NCBI Taxonomy" id="2562237"/>
    <lineage>
        <taxon>Eukaryota</taxon>
        <taxon>Sar</taxon>
        <taxon>Alveolata</taxon>
        <taxon>Dinophyceae</taxon>
        <taxon>Suessiales</taxon>
        <taxon>Symbiodiniaceae</taxon>
        <taxon>Cladocopium</taxon>
    </lineage>
</organism>
<keyword evidence="1" id="KW-0812">Transmembrane</keyword>
<dbReference type="EMBL" id="CAMXCT030006595">
    <property type="protein sequence ID" value="CAL4803953.1"/>
    <property type="molecule type" value="Genomic_DNA"/>
</dbReference>
<dbReference type="Proteomes" id="UP001152797">
    <property type="component" value="Unassembled WGS sequence"/>
</dbReference>
<feature type="transmembrane region" description="Helical" evidence="1">
    <location>
        <begin position="111"/>
        <end position="131"/>
    </location>
</feature>
<evidence type="ECO:0000313" key="2">
    <source>
        <dbReference type="EMBL" id="CAI4016641.1"/>
    </source>
</evidence>
<name>A0A9P1DUV0_9DINO</name>